<keyword evidence="2" id="KW-0964">Secreted</keyword>
<feature type="disulfide bond" evidence="4">
    <location>
        <begin position="165"/>
        <end position="170"/>
    </location>
</feature>
<dbReference type="AlphaFoldDB" id="A0A8S4PIL9"/>
<accession>A0A8S4PIL9</accession>
<dbReference type="InterPro" id="IPR001820">
    <property type="entry name" value="TIMP"/>
</dbReference>
<dbReference type="EMBL" id="CAIIXF020000009">
    <property type="protein sequence ID" value="CAH1794120.1"/>
    <property type="molecule type" value="Genomic_DNA"/>
</dbReference>
<proteinExistence type="predicted"/>
<keyword evidence="3" id="KW-0862">Zinc</keyword>
<evidence type="ECO:0000256" key="5">
    <source>
        <dbReference type="SAM" id="SignalP"/>
    </source>
</evidence>
<feature type="signal peptide" evidence="5">
    <location>
        <begin position="1"/>
        <end position="24"/>
    </location>
</feature>
<evidence type="ECO:0000256" key="4">
    <source>
        <dbReference type="PIRSR" id="PIRSR601820-3"/>
    </source>
</evidence>
<gene>
    <name evidence="6" type="ORF">OFUS_LOCUS18882</name>
</gene>
<evidence type="ECO:0000313" key="6">
    <source>
        <dbReference type="EMBL" id="CAH1794120.1"/>
    </source>
</evidence>
<feature type="binding site" evidence="3">
    <location>
        <position position="25"/>
    </location>
    <ligand>
        <name>Zn(2+)</name>
        <dbReference type="ChEBI" id="CHEBI:29105"/>
        <note>ligand shared with metalloproteinase partner</note>
    </ligand>
</feature>
<dbReference type="Pfam" id="PF00965">
    <property type="entry name" value="TIMP"/>
    <property type="match status" value="1"/>
</dbReference>
<dbReference type="Proteomes" id="UP000749559">
    <property type="component" value="Unassembled WGS sequence"/>
</dbReference>
<dbReference type="PANTHER" id="PTHR11844:SF25">
    <property type="entry name" value="NTR DOMAIN-CONTAINING PROTEIN"/>
    <property type="match status" value="1"/>
</dbReference>
<feature type="chain" id="PRO_5035942992" evidence="5">
    <location>
        <begin position="25"/>
        <end position="223"/>
    </location>
</feature>
<name>A0A8S4PIL9_OWEFU</name>
<dbReference type="SMART" id="SM00206">
    <property type="entry name" value="NTR"/>
    <property type="match status" value="1"/>
</dbReference>
<feature type="disulfide bond" evidence="4">
    <location>
        <begin position="25"/>
        <end position="95"/>
    </location>
</feature>
<dbReference type="GO" id="GO:0051045">
    <property type="term" value="P:negative regulation of membrane protein ectodomain proteolysis"/>
    <property type="evidence" value="ECO:0007669"/>
    <property type="project" value="TreeGrafter"/>
</dbReference>
<feature type="disulfide bond" evidence="4">
    <location>
        <begin position="27"/>
        <end position="131"/>
    </location>
</feature>
<protein>
    <submittedName>
        <fullName evidence="6">Uncharacterized protein</fullName>
    </submittedName>
</protein>
<feature type="disulfide bond" evidence="4">
    <location>
        <begin position="37"/>
        <end position="156"/>
    </location>
</feature>
<reference evidence="6" key="1">
    <citation type="submission" date="2022-03" db="EMBL/GenBank/DDBJ databases">
        <authorList>
            <person name="Martin C."/>
        </authorList>
    </citation>
    <scope>NUCLEOTIDE SEQUENCE</scope>
</reference>
<evidence type="ECO:0000256" key="3">
    <source>
        <dbReference type="PIRSR" id="PIRSR601820-1"/>
    </source>
</evidence>
<keyword evidence="5" id="KW-0732">Signal</keyword>
<evidence type="ECO:0000256" key="1">
    <source>
        <dbReference type="ARBA" id="ARBA00004613"/>
    </source>
</evidence>
<evidence type="ECO:0000313" key="7">
    <source>
        <dbReference type="Proteomes" id="UP000749559"/>
    </source>
</evidence>
<comment type="caution">
    <text evidence="6">The sequence shown here is derived from an EMBL/GenBank/DDBJ whole genome shotgun (WGS) entry which is preliminary data.</text>
</comment>
<comment type="subcellular location">
    <subcellularLocation>
        <location evidence="1">Secreted</location>
    </subcellularLocation>
</comment>
<evidence type="ECO:0000256" key="2">
    <source>
        <dbReference type="ARBA" id="ARBA00022525"/>
    </source>
</evidence>
<dbReference type="GO" id="GO:0002020">
    <property type="term" value="F:protease binding"/>
    <property type="evidence" value="ECO:0007669"/>
    <property type="project" value="TreeGrafter"/>
</dbReference>
<dbReference type="InterPro" id="IPR008993">
    <property type="entry name" value="TIMP-like_OB-fold"/>
</dbReference>
<dbReference type="OrthoDB" id="6041373at2759"/>
<dbReference type="GO" id="GO:0031012">
    <property type="term" value="C:extracellular matrix"/>
    <property type="evidence" value="ECO:0007669"/>
    <property type="project" value="TreeGrafter"/>
</dbReference>
<dbReference type="PANTHER" id="PTHR11844">
    <property type="entry name" value="METALLOPROTEASE INHIBITOR"/>
    <property type="match status" value="1"/>
</dbReference>
<keyword evidence="3" id="KW-0479">Metal-binding</keyword>
<keyword evidence="4" id="KW-1015">Disulfide bond</keyword>
<dbReference type="GO" id="GO:0005615">
    <property type="term" value="C:extracellular space"/>
    <property type="evidence" value="ECO:0007669"/>
    <property type="project" value="TreeGrafter"/>
</dbReference>
<sequence>MMVTCIVQALVSLLLFSSIGITSGCRCATPHPQEAYCSSSFVILCKVMSQVKTGNPDDINDGYKIFTVKVLEDYKDLGWTGMTKEIYTAPHGGACGAFLDNDKKNILSGTFYKGTHAEPFPGEGVPYISLCGYNPELSTVPKAVLKGFKKLYKQHCECQICSSDCKLGNCYLPYNSKGPGWCYRDAVCQLAWKDSEGNAMCMWNLPKQWWKCVSYYPKRPRED</sequence>
<organism evidence="6 7">
    <name type="scientific">Owenia fusiformis</name>
    <name type="common">Polychaete worm</name>
    <dbReference type="NCBI Taxonomy" id="6347"/>
    <lineage>
        <taxon>Eukaryota</taxon>
        <taxon>Metazoa</taxon>
        <taxon>Spiralia</taxon>
        <taxon>Lophotrochozoa</taxon>
        <taxon>Annelida</taxon>
        <taxon>Polychaeta</taxon>
        <taxon>Sedentaria</taxon>
        <taxon>Canalipalpata</taxon>
        <taxon>Sabellida</taxon>
        <taxon>Oweniida</taxon>
        <taxon>Oweniidae</taxon>
        <taxon>Owenia</taxon>
    </lineage>
</organism>
<dbReference type="GO" id="GO:0046872">
    <property type="term" value="F:metal ion binding"/>
    <property type="evidence" value="ECO:0007669"/>
    <property type="project" value="UniProtKB-KW"/>
</dbReference>
<dbReference type="GO" id="GO:0008191">
    <property type="term" value="F:metalloendopeptidase inhibitor activity"/>
    <property type="evidence" value="ECO:0007669"/>
    <property type="project" value="InterPro"/>
</dbReference>
<dbReference type="SUPFAM" id="SSF50242">
    <property type="entry name" value="TIMP-like"/>
    <property type="match status" value="1"/>
</dbReference>
<keyword evidence="7" id="KW-1185">Reference proteome</keyword>
<dbReference type="Gene3D" id="2.40.50.120">
    <property type="match status" value="1"/>
</dbReference>